<comment type="caution">
    <text evidence="3">The sequence shown here is derived from an EMBL/GenBank/DDBJ whole genome shotgun (WGS) entry which is preliminary data.</text>
</comment>
<proteinExistence type="predicted"/>
<dbReference type="Pfam" id="PF11133">
    <property type="entry name" value="Phage_head_fibr"/>
    <property type="match status" value="1"/>
</dbReference>
<dbReference type="InterPro" id="IPR006626">
    <property type="entry name" value="PbH1"/>
</dbReference>
<evidence type="ECO:0000313" key="3">
    <source>
        <dbReference type="EMBL" id="MBS0032350.1"/>
    </source>
</evidence>
<evidence type="ECO:0000256" key="2">
    <source>
        <dbReference type="ARBA" id="ARBA00022581"/>
    </source>
</evidence>
<keyword evidence="4" id="KW-1185">Reference proteome</keyword>
<comment type="subcellular location">
    <subcellularLocation>
        <location evidence="1">Virion</location>
    </subcellularLocation>
</comment>
<dbReference type="InterPro" id="IPR011050">
    <property type="entry name" value="Pectin_lyase_fold/virulence"/>
</dbReference>
<name>A0ABS5JBB1_9BACT</name>
<evidence type="ECO:0000313" key="4">
    <source>
        <dbReference type="Proteomes" id="UP000676386"/>
    </source>
</evidence>
<organism evidence="3 4">
    <name type="scientific">Chitinophaga hostae</name>
    <dbReference type="NCBI Taxonomy" id="2831022"/>
    <lineage>
        <taxon>Bacteria</taxon>
        <taxon>Pseudomonadati</taxon>
        <taxon>Bacteroidota</taxon>
        <taxon>Chitinophagia</taxon>
        <taxon>Chitinophagales</taxon>
        <taxon>Chitinophagaceae</taxon>
        <taxon>Chitinophaga</taxon>
    </lineage>
</organism>
<dbReference type="Gene3D" id="6.10.140.1630">
    <property type="match status" value="1"/>
</dbReference>
<dbReference type="EMBL" id="JAGTXB010000033">
    <property type="protein sequence ID" value="MBS0032350.1"/>
    <property type="molecule type" value="Genomic_DNA"/>
</dbReference>
<accession>A0ABS5JBB1</accession>
<dbReference type="Gene3D" id="2.160.20.10">
    <property type="entry name" value="Single-stranded right-handed beta-helix, Pectin lyase-like"/>
    <property type="match status" value="1"/>
</dbReference>
<dbReference type="InterPro" id="IPR012334">
    <property type="entry name" value="Pectin_lyas_fold"/>
</dbReference>
<dbReference type="SUPFAM" id="SSF51126">
    <property type="entry name" value="Pectin lyase-like"/>
    <property type="match status" value="2"/>
</dbReference>
<dbReference type="RefSeq" id="WP_211977504.1">
    <property type="nucleotide sequence ID" value="NZ_CBFHAM010000060.1"/>
</dbReference>
<dbReference type="Proteomes" id="UP000676386">
    <property type="component" value="Unassembled WGS sequence"/>
</dbReference>
<sequence length="561" mass="59047">MVSGTATGRWRRLYDSAVNVKWFGAKGNGDDDSAALVKSVEYAVTTGSDLYFPPLTYIQGNGTDKDIRLVINGANGITIYGYGATIQAHSSNPTTVNCAGFVITNSKNITVKGLTYDGRLDTRTALGNDNAAVNMQHGFYIVNSNNNIKLIDVTATRCMMDGVDIGSRNDYYPPFTVPTNIVLQNIISTYNYRQGLSCGSVNGLVITGGSYSFTGKLNKTTAPSFGIDFEGNAVTDTLVNVSVANTLLEGNVGGGVSFHKASKYIKFSGSTIQNNEGPAINFSNTSGGGSTVENCLLINNCISGAEAIDIKMNDYNSRLINNKIFSSTKQAINATGLTANAARRIITGNYIEGTKKVAGVPCGSVIISASAMGGDVFEDNMLVDIEQLGGGFKSVQIDGPGAVVRNNYLYTSIAATTSNGFYVQKSDDVIYENNVETGYVLAAPNSTRYMKSTKNLNYLATQSAPLISGNGAPDGVITAPPGSIYRRLDGSSRNVLYVKESGIDNTGWVVYYAPGIATTAVAGMVKQSAAMADSGAASVAALVGDFNLLLSKLRTAGMLAV</sequence>
<gene>
    <name evidence="3" type="ORF">KE626_33775</name>
</gene>
<reference evidence="3 4" key="1">
    <citation type="submission" date="2021-04" db="EMBL/GenBank/DDBJ databases">
        <title>Chitinophaga sp. nov., isolated from the rhizosphere soil.</title>
        <authorList>
            <person name="He S."/>
        </authorList>
    </citation>
    <scope>NUCLEOTIDE SEQUENCE [LARGE SCALE GENOMIC DNA]</scope>
    <source>
        <strain evidence="3 4">2R12</strain>
    </source>
</reference>
<dbReference type="InterPro" id="IPR022741">
    <property type="entry name" value="Phage_B103_Gp8"/>
</dbReference>
<evidence type="ECO:0000256" key="1">
    <source>
        <dbReference type="ARBA" id="ARBA00004328"/>
    </source>
</evidence>
<protein>
    <recommendedName>
        <fullName evidence="5">Pectate lyase superfamily protein</fullName>
    </recommendedName>
</protein>
<dbReference type="SMART" id="SM00710">
    <property type="entry name" value="PbH1"/>
    <property type="match status" value="8"/>
</dbReference>
<keyword evidence="2" id="KW-0945">Host-virus interaction</keyword>
<evidence type="ECO:0008006" key="5">
    <source>
        <dbReference type="Google" id="ProtNLM"/>
    </source>
</evidence>